<dbReference type="PIRSF" id="PIRSF036794">
    <property type="entry name" value="UCP_erythr_ester"/>
    <property type="match status" value="1"/>
</dbReference>
<dbReference type="SUPFAM" id="SSF159501">
    <property type="entry name" value="EreA/ChaN-like"/>
    <property type="match status" value="1"/>
</dbReference>
<dbReference type="RefSeq" id="WP_166155356.1">
    <property type="nucleotide sequence ID" value="NZ_JAAOIW010000019.1"/>
</dbReference>
<dbReference type="PANTHER" id="PTHR31299">
    <property type="entry name" value="ESTERASE, PUTATIVE (AFU_ORTHOLOGUE AFUA_1G05850)-RELATED"/>
    <property type="match status" value="1"/>
</dbReference>
<dbReference type="Gene3D" id="3.40.1660.10">
    <property type="entry name" value="EreA-like (biosynthetic domain)"/>
    <property type="match status" value="1"/>
</dbReference>
<protein>
    <submittedName>
        <fullName evidence="1">Erythromycin esterase family protein</fullName>
    </submittedName>
</protein>
<dbReference type="CDD" id="cd14728">
    <property type="entry name" value="Ere-like"/>
    <property type="match status" value="1"/>
</dbReference>
<name>A0ABX0JI96_9BACL</name>
<gene>
    <name evidence="1" type="ORF">G9U52_32030</name>
</gene>
<evidence type="ECO:0000313" key="1">
    <source>
        <dbReference type="EMBL" id="NHN34423.1"/>
    </source>
</evidence>
<comment type="caution">
    <text evidence="1">The sequence shown here is derived from an EMBL/GenBank/DDBJ whole genome shotgun (WGS) entry which is preliminary data.</text>
</comment>
<keyword evidence="2" id="KW-1185">Reference proteome</keyword>
<dbReference type="PANTHER" id="PTHR31299:SF0">
    <property type="entry name" value="ESTERASE, PUTATIVE (AFU_ORTHOLOGUE AFUA_1G05850)-RELATED"/>
    <property type="match status" value="1"/>
</dbReference>
<dbReference type="Gene3D" id="1.20.1440.30">
    <property type="entry name" value="Biosynthetic Protein domain"/>
    <property type="match status" value="1"/>
</dbReference>
<dbReference type="Proteomes" id="UP001165962">
    <property type="component" value="Unassembled WGS sequence"/>
</dbReference>
<dbReference type="Pfam" id="PF05139">
    <property type="entry name" value="Erythro_esteras"/>
    <property type="match status" value="1"/>
</dbReference>
<dbReference type="Gene3D" id="3.30.1870.10">
    <property type="entry name" value="EreA-like, domain 2"/>
    <property type="match status" value="1"/>
</dbReference>
<accession>A0ABX0JI96</accession>
<dbReference type="InterPro" id="IPR014622">
    <property type="entry name" value="UCP036794_erythomycin"/>
</dbReference>
<dbReference type="EMBL" id="JAAOIW010000019">
    <property type="protein sequence ID" value="NHN34423.1"/>
    <property type="molecule type" value="Genomic_DNA"/>
</dbReference>
<dbReference type="InterPro" id="IPR007815">
    <property type="entry name" value="Emycin_Estase"/>
</dbReference>
<organism evidence="1 2">
    <name type="scientific">Paenibacillus agricola</name>
    <dbReference type="NCBI Taxonomy" id="2716264"/>
    <lineage>
        <taxon>Bacteria</taxon>
        <taxon>Bacillati</taxon>
        <taxon>Bacillota</taxon>
        <taxon>Bacilli</taxon>
        <taxon>Bacillales</taxon>
        <taxon>Paenibacillaceae</taxon>
        <taxon>Paenibacillus</taxon>
    </lineage>
</organism>
<dbReference type="InterPro" id="IPR052036">
    <property type="entry name" value="Hydrolase/PRTase-associated"/>
</dbReference>
<sequence>MNIDKMVGRIRKDAISFEHMEDLDVIIDAIGEAKIVLLGEASHGTSEFYTVRAELSKRLIRQKGFNFVAVEGDWPACYSVNQFIKSAQGAAESAEQALSDFNRWPTWMWANREVTDFINWIRATNQTLASENRIGFYGLDMYSLWESMAHIIAYLEKTGSSQLELAKKAFACFEPFGRDEQSYGISAGLLGESCEDEVVQLLIAMNKKRHQHPGSEASLDAEINTLVTMNAEKYYRTMVTGGPESWNVRDRHMVEVLKRTLDFYGTEAKAIVWEHNTHIGDARATDMADEGMVNVGQLIREEPECKQMFAIGFGTHHGQVLAGRAWGSPVEVMDVPRAISGSWEDYMHRAGNGKNQLLLFDSSQDEFNEITGHRAIGVVYDPNREFHNYVPSRMAQRYDAYIHIDETTALKPIAMESVISLFT</sequence>
<proteinExistence type="predicted"/>
<reference evidence="1" key="1">
    <citation type="submission" date="2020-03" db="EMBL/GenBank/DDBJ databases">
        <title>Draft sequencing of Paenibacilllus sp. S3N08.</title>
        <authorList>
            <person name="Kim D.-U."/>
        </authorList>
    </citation>
    <scope>NUCLEOTIDE SEQUENCE</scope>
    <source>
        <strain evidence="1">S3N08</strain>
    </source>
</reference>
<evidence type="ECO:0000313" key="2">
    <source>
        <dbReference type="Proteomes" id="UP001165962"/>
    </source>
</evidence>